<dbReference type="GO" id="GO:0003677">
    <property type="term" value="F:DNA binding"/>
    <property type="evidence" value="ECO:0007669"/>
    <property type="project" value="UniProtKB-UniRule"/>
</dbReference>
<keyword evidence="4" id="KW-0175">Coiled coil</keyword>
<keyword evidence="6 9" id="KW-0371">Homeobox</keyword>
<dbReference type="Pfam" id="PF01852">
    <property type="entry name" value="START"/>
    <property type="match status" value="1"/>
</dbReference>
<dbReference type="CDD" id="cd08875">
    <property type="entry name" value="START_ArGLABRA2_like"/>
    <property type="match status" value="1"/>
</dbReference>
<gene>
    <name evidence="14" type="ORF">URODEC1_LOCUS48243</name>
</gene>
<dbReference type="Pfam" id="PF25797">
    <property type="entry name" value="PDF2_C"/>
    <property type="match status" value="1"/>
</dbReference>
<evidence type="ECO:0000313" key="14">
    <source>
        <dbReference type="EMBL" id="CAL4967234.1"/>
    </source>
</evidence>
<keyword evidence="15" id="KW-1185">Reference proteome</keyword>
<evidence type="ECO:0000256" key="1">
    <source>
        <dbReference type="ARBA" id="ARBA00004123"/>
    </source>
</evidence>
<evidence type="ECO:0000256" key="8">
    <source>
        <dbReference type="ARBA" id="ARBA00023242"/>
    </source>
</evidence>
<evidence type="ECO:0000256" key="5">
    <source>
        <dbReference type="ARBA" id="ARBA00023125"/>
    </source>
</evidence>
<keyword evidence="7" id="KW-0804">Transcription</keyword>
<evidence type="ECO:0000256" key="7">
    <source>
        <dbReference type="ARBA" id="ARBA00023163"/>
    </source>
</evidence>
<dbReference type="Gene3D" id="1.10.10.60">
    <property type="entry name" value="Homeodomain-like"/>
    <property type="match status" value="1"/>
</dbReference>
<evidence type="ECO:0000259" key="13">
    <source>
        <dbReference type="PROSITE" id="PS50848"/>
    </source>
</evidence>
<evidence type="ECO:0000256" key="10">
    <source>
        <dbReference type="RuleBase" id="RU000682"/>
    </source>
</evidence>
<sequence length="697" mass="76324">MDLGDDAMDGSDGKRRLKRYHRHTPRQIQQLEAMFKECPHPDESQRMYLSRELGLEPRQIKFWFQNRRTQMKAQHDRQDNCFLRAENDKIRCENITMREALRNVICPTCGGPPVADDYFDEQKLRMENARLKEELDRVSSLTSKYLGRPITQLPPVQPLSMSSSLDPSVGGLGSPSLGPSLDLDLLSGGSSGYHHPSFHLPTAVSELERPMMAEMATRAMDEFIRMAQAGEQLWARTSGGREVLNVDTYDSIFAKPGSSFRGPDVHVEGSRDSGLVFMNAIGLVDMFMDSSKWVEFFPAIVSKARTIDVLINGMAGRSESLILMYGELHVTSPVVPTREFCFLRYCRQIEHGLWAIADVSVDLQPRDARFGAPPSRTCRLPSGCLIADMANGYCKVTWVEHMEIEDRVPIHLLYRDLILSGTAFGAHRWLAALQRACERCACLAMDGMPPGDIAGVTPEGKRSMMRLSQRMVSSFCASLSASQLHRWTTLSGPNDVGVRVMAHRSADPGQPSGVVLSAATSIWLPVPCDRVFAFVRDENTRSQWDVLSHGNPVQEVSRIPNGSHPGNCISLLRGLNASQNSMLILQESCTDASGSLVVYAPIDIPAANVVMSGEDPSAIPLLPSGFTILPDGRPGASSSSASSLDSPVAGSLVTVAFQILVSSLPSPKLNAESVATVNSLISATVEQIKAALNCASH</sequence>
<evidence type="ECO:0000256" key="4">
    <source>
        <dbReference type="ARBA" id="ARBA00023054"/>
    </source>
</evidence>
<keyword evidence="5 9" id="KW-0238">DNA-binding</keyword>
<feature type="compositionally biased region" description="Low complexity" evidence="11">
    <location>
        <begin position="162"/>
        <end position="173"/>
    </location>
</feature>
<reference evidence="14" key="1">
    <citation type="submission" date="2024-10" db="EMBL/GenBank/DDBJ databases">
        <authorList>
            <person name="Ryan C."/>
        </authorList>
    </citation>
    <scope>NUCLEOTIDE SEQUENCE [LARGE SCALE GENOMIC DNA]</scope>
</reference>
<dbReference type="PROSITE" id="PS50071">
    <property type="entry name" value="HOMEOBOX_2"/>
    <property type="match status" value="1"/>
</dbReference>
<dbReference type="Pfam" id="PF00046">
    <property type="entry name" value="Homeodomain"/>
    <property type="match status" value="1"/>
</dbReference>
<evidence type="ECO:0000256" key="9">
    <source>
        <dbReference type="PROSITE-ProRule" id="PRU00108"/>
    </source>
</evidence>
<feature type="domain" description="Homeobox" evidence="12">
    <location>
        <begin position="14"/>
        <end position="74"/>
    </location>
</feature>
<dbReference type="CDD" id="cd00086">
    <property type="entry name" value="homeodomain"/>
    <property type="match status" value="1"/>
</dbReference>
<dbReference type="Gene3D" id="3.30.530.20">
    <property type="match status" value="1"/>
</dbReference>
<dbReference type="SUPFAM" id="SSF55961">
    <property type="entry name" value="Bet v1-like"/>
    <property type="match status" value="2"/>
</dbReference>
<evidence type="ECO:0000256" key="2">
    <source>
        <dbReference type="ARBA" id="ARBA00006789"/>
    </source>
</evidence>
<keyword evidence="8 9" id="KW-0539">Nucleus</keyword>
<feature type="domain" description="START" evidence="13">
    <location>
        <begin position="205"/>
        <end position="442"/>
    </location>
</feature>
<evidence type="ECO:0000256" key="11">
    <source>
        <dbReference type="SAM" id="MobiDB-lite"/>
    </source>
</evidence>
<dbReference type="InterPro" id="IPR009057">
    <property type="entry name" value="Homeodomain-like_sf"/>
</dbReference>
<dbReference type="PROSITE" id="PS50848">
    <property type="entry name" value="START"/>
    <property type="match status" value="1"/>
</dbReference>
<keyword evidence="3" id="KW-0805">Transcription regulation</keyword>
<evidence type="ECO:0000259" key="12">
    <source>
        <dbReference type="PROSITE" id="PS50071"/>
    </source>
</evidence>
<dbReference type="SMART" id="SM00389">
    <property type="entry name" value="HOX"/>
    <property type="match status" value="1"/>
</dbReference>
<dbReference type="InterPro" id="IPR017970">
    <property type="entry name" value="Homeobox_CS"/>
</dbReference>
<dbReference type="PROSITE" id="PS00027">
    <property type="entry name" value="HOMEOBOX_1"/>
    <property type="match status" value="1"/>
</dbReference>
<dbReference type="InterPro" id="IPR001356">
    <property type="entry name" value="HD"/>
</dbReference>
<comment type="subcellular location">
    <subcellularLocation>
        <location evidence="1 9 10">Nucleus</location>
    </subcellularLocation>
</comment>
<evidence type="ECO:0000256" key="6">
    <source>
        <dbReference type="ARBA" id="ARBA00023155"/>
    </source>
</evidence>
<dbReference type="GO" id="GO:0030154">
    <property type="term" value="P:cell differentiation"/>
    <property type="evidence" value="ECO:0007669"/>
    <property type="project" value="UniProtKB-ARBA"/>
</dbReference>
<dbReference type="SUPFAM" id="SSF46689">
    <property type="entry name" value="Homeodomain-like"/>
    <property type="match status" value="1"/>
</dbReference>
<dbReference type="InterPro" id="IPR042160">
    <property type="entry name" value="HD-Zip_IV"/>
</dbReference>
<dbReference type="AlphaFoldDB" id="A0ABC8ZSN6"/>
<proteinExistence type="inferred from homology"/>
<dbReference type="InterPro" id="IPR057993">
    <property type="entry name" value="HD-Zip_IV_C"/>
</dbReference>
<accession>A0ABC8ZSN6</accession>
<feature type="region of interest" description="Disordered" evidence="11">
    <location>
        <begin position="152"/>
        <end position="173"/>
    </location>
</feature>
<name>A0ABC8ZSN6_9POAL</name>
<organism evidence="14 15">
    <name type="scientific">Urochloa decumbens</name>
    <dbReference type="NCBI Taxonomy" id="240449"/>
    <lineage>
        <taxon>Eukaryota</taxon>
        <taxon>Viridiplantae</taxon>
        <taxon>Streptophyta</taxon>
        <taxon>Embryophyta</taxon>
        <taxon>Tracheophyta</taxon>
        <taxon>Spermatophyta</taxon>
        <taxon>Magnoliopsida</taxon>
        <taxon>Liliopsida</taxon>
        <taxon>Poales</taxon>
        <taxon>Poaceae</taxon>
        <taxon>PACMAD clade</taxon>
        <taxon>Panicoideae</taxon>
        <taxon>Panicodae</taxon>
        <taxon>Paniceae</taxon>
        <taxon>Melinidinae</taxon>
        <taxon>Urochloa</taxon>
    </lineage>
</organism>
<dbReference type="InterPro" id="IPR002913">
    <property type="entry name" value="START_lipid-bd_dom"/>
</dbReference>
<dbReference type="FunFam" id="3.30.530.20:FF:000026">
    <property type="entry name" value="Homeobox-leucine zipper protein GLABRA 2"/>
    <property type="match status" value="1"/>
</dbReference>
<dbReference type="GO" id="GO:0005634">
    <property type="term" value="C:nucleus"/>
    <property type="evidence" value="ECO:0007669"/>
    <property type="project" value="UniProtKB-SubCell"/>
</dbReference>
<feature type="DNA-binding region" description="Homeobox" evidence="9">
    <location>
        <begin position="16"/>
        <end position="75"/>
    </location>
</feature>
<feature type="region of interest" description="Disordered" evidence="11">
    <location>
        <begin position="1"/>
        <end position="22"/>
    </location>
</feature>
<evidence type="ECO:0000256" key="3">
    <source>
        <dbReference type="ARBA" id="ARBA00023015"/>
    </source>
</evidence>
<dbReference type="EMBL" id="OZ075112">
    <property type="protein sequence ID" value="CAL4967234.1"/>
    <property type="molecule type" value="Genomic_DNA"/>
</dbReference>
<evidence type="ECO:0000313" key="15">
    <source>
        <dbReference type="Proteomes" id="UP001497457"/>
    </source>
</evidence>
<dbReference type="InterPro" id="IPR023393">
    <property type="entry name" value="START-like_dom_sf"/>
</dbReference>
<protein>
    <submittedName>
        <fullName evidence="14">Uncharacterized protein</fullName>
    </submittedName>
</protein>
<dbReference type="PANTHER" id="PTHR45654:SF1">
    <property type="entry name" value="HOMEOBOX-LEUCINE ZIPPER PROTEIN HDG11"/>
    <property type="match status" value="1"/>
</dbReference>
<dbReference type="FunFam" id="1.10.10.60:FF:000229">
    <property type="entry name" value="Homeobox-leucine zipper protein HDG1"/>
    <property type="match status" value="1"/>
</dbReference>
<dbReference type="PANTHER" id="PTHR45654">
    <property type="entry name" value="HOMEOBOX-LEUCINE ZIPPER PROTEIN MERISTEM L1"/>
    <property type="match status" value="1"/>
</dbReference>
<comment type="similarity">
    <text evidence="2">Belongs to the HD-ZIP homeobox family. Class IV subfamily.</text>
</comment>
<dbReference type="Proteomes" id="UP001497457">
    <property type="component" value="Chromosome 2b"/>
</dbReference>
<dbReference type="SMART" id="SM00234">
    <property type="entry name" value="START"/>
    <property type="match status" value="1"/>
</dbReference>